<gene>
    <name evidence="1" type="ORF">TNCV_2139471</name>
</gene>
<reference evidence="1" key="1">
    <citation type="submission" date="2020-08" db="EMBL/GenBank/DDBJ databases">
        <title>Multicomponent nature underlies the extraordinary mechanical properties of spider dragline silk.</title>
        <authorList>
            <person name="Kono N."/>
            <person name="Nakamura H."/>
            <person name="Mori M."/>
            <person name="Yoshida Y."/>
            <person name="Ohtoshi R."/>
            <person name="Malay A.D."/>
            <person name="Moran D.A.P."/>
            <person name="Tomita M."/>
            <person name="Numata K."/>
            <person name="Arakawa K."/>
        </authorList>
    </citation>
    <scope>NUCLEOTIDE SEQUENCE</scope>
</reference>
<organism evidence="1 2">
    <name type="scientific">Trichonephila clavipes</name>
    <name type="common">Golden silk orbweaver</name>
    <name type="synonym">Nephila clavipes</name>
    <dbReference type="NCBI Taxonomy" id="2585209"/>
    <lineage>
        <taxon>Eukaryota</taxon>
        <taxon>Metazoa</taxon>
        <taxon>Ecdysozoa</taxon>
        <taxon>Arthropoda</taxon>
        <taxon>Chelicerata</taxon>
        <taxon>Arachnida</taxon>
        <taxon>Araneae</taxon>
        <taxon>Araneomorphae</taxon>
        <taxon>Entelegynae</taxon>
        <taxon>Araneoidea</taxon>
        <taxon>Nephilidae</taxon>
        <taxon>Trichonephila</taxon>
    </lineage>
</organism>
<evidence type="ECO:0000313" key="1">
    <source>
        <dbReference type="EMBL" id="GFY00550.1"/>
    </source>
</evidence>
<name>A0A8X6RXE9_TRICX</name>
<evidence type="ECO:0000313" key="2">
    <source>
        <dbReference type="Proteomes" id="UP000887159"/>
    </source>
</evidence>
<dbReference type="AlphaFoldDB" id="A0A8X6RXE9"/>
<keyword evidence="2" id="KW-1185">Reference proteome</keyword>
<protein>
    <submittedName>
        <fullName evidence="1">Uncharacterized protein</fullName>
    </submittedName>
</protein>
<sequence length="99" mass="11852">MEWHEQQSECYPTQLMLLKRVRELVQRKQEGVQCVRFHILHRSHSVLLAPPLSPFDCENPAVLERPHYPLLNLFAWQDRQLLQSNYQFHQALAMIVPMF</sequence>
<accession>A0A8X6RXE9</accession>
<comment type="caution">
    <text evidence="1">The sequence shown here is derived from an EMBL/GenBank/DDBJ whole genome shotgun (WGS) entry which is preliminary data.</text>
</comment>
<dbReference type="EMBL" id="BMAU01021221">
    <property type="protein sequence ID" value="GFY00550.1"/>
    <property type="molecule type" value="Genomic_DNA"/>
</dbReference>
<dbReference type="Proteomes" id="UP000887159">
    <property type="component" value="Unassembled WGS sequence"/>
</dbReference>
<proteinExistence type="predicted"/>